<keyword evidence="1" id="KW-0805">Transcription regulation</keyword>
<feature type="domain" description="Cyclic nucleotide-binding" evidence="5">
    <location>
        <begin position="37"/>
        <end position="156"/>
    </location>
</feature>
<comment type="caution">
    <text evidence="7">The sequence shown here is derived from an EMBL/GenBank/DDBJ whole genome shotgun (WGS) entry which is preliminary data.</text>
</comment>
<evidence type="ECO:0000256" key="2">
    <source>
        <dbReference type="ARBA" id="ARBA00023125"/>
    </source>
</evidence>
<feature type="domain" description="HTH crp-type" evidence="6">
    <location>
        <begin position="170"/>
        <end position="238"/>
    </location>
</feature>
<evidence type="ECO:0000313" key="7">
    <source>
        <dbReference type="EMBL" id="MBL0424195.1"/>
    </source>
</evidence>
<keyword evidence="3" id="KW-0804">Transcription</keyword>
<reference evidence="7 8" key="1">
    <citation type="journal article" date="2017" name="Int. J. Syst. Evol. Microbiol.">
        <title>Ramlibacter alkalitolerans sp. nov., alkali-tolerant bacterium isolated from soil of ginseng.</title>
        <authorList>
            <person name="Lee D.H."/>
            <person name="Cha C.J."/>
        </authorList>
    </citation>
    <scope>NUCLEOTIDE SEQUENCE [LARGE SCALE GENOMIC DNA]</scope>
    <source>
        <strain evidence="7 8">KACC 19305</strain>
    </source>
</reference>
<dbReference type="SUPFAM" id="SSF46785">
    <property type="entry name" value="Winged helix' DNA-binding domain"/>
    <property type="match status" value="1"/>
</dbReference>
<evidence type="ECO:0000256" key="3">
    <source>
        <dbReference type="ARBA" id="ARBA00023163"/>
    </source>
</evidence>
<accession>A0ABS1JIY8</accession>
<dbReference type="PROSITE" id="PS50042">
    <property type="entry name" value="CNMP_BINDING_3"/>
    <property type="match status" value="1"/>
</dbReference>
<dbReference type="InterPro" id="IPR036388">
    <property type="entry name" value="WH-like_DNA-bd_sf"/>
</dbReference>
<dbReference type="SUPFAM" id="SSF51206">
    <property type="entry name" value="cAMP-binding domain-like"/>
    <property type="match status" value="1"/>
</dbReference>
<dbReference type="PANTHER" id="PTHR24567">
    <property type="entry name" value="CRP FAMILY TRANSCRIPTIONAL REGULATORY PROTEIN"/>
    <property type="match status" value="1"/>
</dbReference>
<name>A0ABS1JIY8_9BURK</name>
<dbReference type="InterPro" id="IPR012318">
    <property type="entry name" value="HTH_CRP"/>
</dbReference>
<organism evidence="7 8">
    <name type="scientific">Ramlibacter alkalitolerans</name>
    <dbReference type="NCBI Taxonomy" id="2039631"/>
    <lineage>
        <taxon>Bacteria</taxon>
        <taxon>Pseudomonadati</taxon>
        <taxon>Pseudomonadota</taxon>
        <taxon>Betaproteobacteria</taxon>
        <taxon>Burkholderiales</taxon>
        <taxon>Comamonadaceae</taxon>
        <taxon>Ramlibacter</taxon>
    </lineage>
</organism>
<proteinExistence type="predicted"/>
<dbReference type="Gene3D" id="1.10.10.10">
    <property type="entry name" value="Winged helix-like DNA-binding domain superfamily/Winged helix DNA-binding domain"/>
    <property type="match status" value="1"/>
</dbReference>
<protein>
    <submittedName>
        <fullName evidence="7">Crp/Fnr family transcriptional regulator</fullName>
    </submittedName>
</protein>
<evidence type="ECO:0000256" key="4">
    <source>
        <dbReference type="SAM" id="MobiDB-lite"/>
    </source>
</evidence>
<gene>
    <name evidence="7" type="ORF">JI746_03660</name>
</gene>
<dbReference type="Proteomes" id="UP000622707">
    <property type="component" value="Unassembled WGS sequence"/>
</dbReference>
<evidence type="ECO:0000259" key="5">
    <source>
        <dbReference type="PROSITE" id="PS50042"/>
    </source>
</evidence>
<feature type="region of interest" description="Disordered" evidence="4">
    <location>
        <begin position="1"/>
        <end position="26"/>
    </location>
</feature>
<dbReference type="InterPro" id="IPR014710">
    <property type="entry name" value="RmlC-like_jellyroll"/>
</dbReference>
<evidence type="ECO:0000313" key="8">
    <source>
        <dbReference type="Proteomes" id="UP000622707"/>
    </source>
</evidence>
<dbReference type="Gene3D" id="2.60.120.10">
    <property type="entry name" value="Jelly Rolls"/>
    <property type="match status" value="1"/>
</dbReference>
<keyword evidence="8" id="KW-1185">Reference proteome</keyword>
<dbReference type="PANTHER" id="PTHR24567:SF74">
    <property type="entry name" value="HTH-TYPE TRANSCRIPTIONAL REGULATOR ARCR"/>
    <property type="match status" value="1"/>
</dbReference>
<dbReference type="RefSeq" id="WP_201687437.1">
    <property type="nucleotide sequence ID" value="NZ_JAEQND010000002.1"/>
</dbReference>
<dbReference type="Pfam" id="PF00027">
    <property type="entry name" value="cNMP_binding"/>
    <property type="match status" value="1"/>
</dbReference>
<dbReference type="CDD" id="cd00038">
    <property type="entry name" value="CAP_ED"/>
    <property type="match status" value="1"/>
</dbReference>
<sequence length="245" mass="26834">MGAASSIPASVPFPQRTEPRRPRRGRPAEALLKALPLFRAIEPAALERLARAAQRRPLRAGERVFGRGDVPTGFYVVVYGRIRLLGRGRHGERLAGTVNAGQSFGEPVLFLDRPALVDAEAATDALVLHLPREAVFAELESSPLFARRMVAGLSARLEALVMEREQHERRDGRARLADYLRRQAGEAVGHTFVLPATKAAVAAHLHLTPEHFSRLLHGMAQQGLLRVEGRRITVLQPQGLAASAR</sequence>
<dbReference type="InterPro" id="IPR018490">
    <property type="entry name" value="cNMP-bd_dom_sf"/>
</dbReference>
<dbReference type="InterPro" id="IPR036390">
    <property type="entry name" value="WH_DNA-bd_sf"/>
</dbReference>
<evidence type="ECO:0000256" key="1">
    <source>
        <dbReference type="ARBA" id="ARBA00023015"/>
    </source>
</evidence>
<dbReference type="SMART" id="SM00419">
    <property type="entry name" value="HTH_CRP"/>
    <property type="match status" value="1"/>
</dbReference>
<evidence type="ECO:0000259" key="6">
    <source>
        <dbReference type="PROSITE" id="PS51063"/>
    </source>
</evidence>
<dbReference type="PROSITE" id="PS51063">
    <property type="entry name" value="HTH_CRP_2"/>
    <property type="match status" value="1"/>
</dbReference>
<dbReference type="Pfam" id="PF13545">
    <property type="entry name" value="HTH_Crp_2"/>
    <property type="match status" value="1"/>
</dbReference>
<dbReference type="EMBL" id="JAEQND010000002">
    <property type="protein sequence ID" value="MBL0424195.1"/>
    <property type="molecule type" value="Genomic_DNA"/>
</dbReference>
<dbReference type="InterPro" id="IPR000595">
    <property type="entry name" value="cNMP-bd_dom"/>
</dbReference>
<keyword evidence="2" id="KW-0238">DNA-binding</keyword>
<dbReference type="InterPro" id="IPR050397">
    <property type="entry name" value="Env_Response_Regulators"/>
</dbReference>
<dbReference type="SMART" id="SM00100">
    <property type="entry name" value="cNMP"/>
    <property type="match status" value="1"/>
</dbReference>